<dbReference type="EMBL" id="GL446345">
    <property type="protein sequence ID" value="EFN87971.1"/>
    <property type="molecule type" value="Genomic_DNA"/>
</dbReference>
<evidence type="ECO:0000313" key="2">
    <source>
        <dbReference type="Proteomes" id="UP000008237"/>
    </source>
</evidence>
<reference evidence="1 2" key="1">
    <citation type="journal article" date="2010" name="Science">
        <title>Genomic comparison of the ants Camponotus floridanus and Harpegnathos saltator.</title>
        <authorList>
            <person name="Bonasio R."/>
            <person name="Zhang G."/>
            <person name="Ye C."/>
            <person name="Mutti N.S."/>
            <person name="Fang X."/>
            <person name="Qin N."/>
            <person name="Donahue G."/>
            <person name="Yang P."/>
            <person name="Li Q."/>
            <person name="Li C."/>
            <person name="Zhang P."/>
            <person name="Huang Z."/>
            <person name="Berger S.L."/>
            <person name="Reinberg D."/>
            <person name="Wang J."/>
            <person name="Liebig J."/>
        </authorList>
    </citation>
    <scope>NUCLEOTIDE SEQUENCE [LARGE SCALE GENOMIC DNA]</scope>
    <source>
        <strain evidence="1 2">R22 G/1</strain>
    </source>
</reference>
<protein>
    <submittedName>
        <fullName evidence="1">Uncharacterized protein</fullName>
    </submittedName>
</protein>
<dbReference type="InParanoid" id="E2B8K9"/>
<dbReference type="AlphaFoldDB" id="E2B8K9"/>
<name>E2B8K9_HARSA</name>
<gene>
    <name evidence="1" type="ORF">EAI_01287</name>
</gene>
<evidence type="ECO:0000313" key="1">
    <source>
        <dbReference type="EMBL" id="EFN87971.1"/>
    </source>
</evidence>
<sequence>MVSLPESNRLEDVSTAIWVLNHLMNLLGFKLAGGGYPGLTVRWQPIMSWYIVGAYYVEDGTKSSCGALEGVLDATCGLEIDAGRACLTASQIMGLEWPSPSYMHYPLRHARQKPHILVQKWTNLAKLVVLLATKYYRRSLRIIS</sequence>
<keyword evidence="2" id="KW-1185">Reference proteome</keyword>
<accession>E2B8K9</accession>
<organism evidence="2">
    <name type="scientific">Harpegnathos saltator</name>
    <name type="common">Jerdon's jumping ant</name>
    <dbReference type="NCBI Taxonomy" id="610380"/>
    <lineage>
        <taxon>Eukaryota</taxon>
        <taxon>Metazoa</taxon>
        <taxon>Ecdysozoa</taxon>
        <taxon>Arthropoda</taxon>
        <taxon>Hexapoda</taxon>
        <taxon>Insecta</taxon>
        <taxon>Pterygota</taxon>
        <taxon>Neoptera</taxon>
        <taxon>Endopterygota</taxon>
        <taxon>Hymenoptera</taxon>
        <taxon>Apocrita</taxon>
        <taxon>Aculeata</taxon>
        <taxon>Formicoidea</taxon>
        <taxon>Formicidae</taxon>
        <taxon>Ponerinae</taxon>
        <taxon>Ponerini</taxon>
        <taxon>Harpegnathos</taxon>
    </lineage>
</organism>
<dbReference type="Proteomes" id="UP000008237">
    <property type="component" value="Unassembled WGS sequence"/>
</dbReference>
<proteinExistence type="predicted"/>